<gene>
    <name evidence="6" type="ORF">C7M84_004508</name>
</gene>
<dbReference type="Pfam" id="PF01266">
    <property type="entry name" value="DAO"/>
    <property type="match status" value="1"/>
</dbReference>
<dbReference type="EMBL" id="QCYY01001598">
    <property type="protein sequence ID" value="ROT76870.1"/>
    <property type="molecule type" value="Genomic_DNA"/>
</dbReference>
<organism evidence="6 7">
    <name type="scientific">Penaeus vannamei</name>
    <name type="common">Whiteleg shrimp</name>
    <name type="synonym">Litopenaeus vannamei</name>
    <dbReference type="NCBI Taxonomy" id="6689"/>
    <lineage>
        <taxon>Eukaryota</taxon>
        <taxon>Metazoa</taxon>
        <taxon>Ecdysozoa</taxon>
        <taxon>Arthropoda</taxon>
        <taxon>Crustacea</taxon>
        <taxon>Multicrustacea</taxon>
        <taxon>Malacostraca</taxon>
        <taxon>Eumalacostraca</taxon>
        <taxon>Eucarida</taxon>
        <taxon>Decapoda</taxon>
        <taxon>Dendrobranchiata</taxon>
        <taxon>Penaeoidea</taxon>
        <taxon>Penaeidae</taxon>
        <taxon>Penaeus</taxon>
    </lineage>
</organism>
<dbReference type="Gene3D" id="3.50.50.60">
    <property type="entry name" value="FAD/NAD(P)-binding domain"/>
    <property type="match status" value="1"/>
</dbReference>
<evidence type="ECO:0000256" key="1">
    <source>
        <dbReference type="ARBA" id="ARBA00008609"/>
    </source>
</evidence>
<dbReference type="FunFam" id="3.30.70.1400:FF:000003">
    <property type="entry name" value="Pyruvate dehydrogenase phosphatase regulatory subunit"/>
    <property type="match status" value="1"/>
</dbReference>
<dbReference type="InterPro" id="IPR032503">
    <property type="entry name" value="FAO_M"/>
</dbReference>
<evidence type="ECO:0008006" key="8">
    <source>
        <dbReference type="Google" id="ProtNLM"/>
    </source>
</evidence>
<dbReference type="InterPro" id="IPR027266">
    <property type="entry name" value="TrmE/GcvT-like"/>
</dbReference>
<dbReference type="Pfam" id="PF08669">
    <property type="entry name" value="GCV_T_C"/>
    <property type="match status" value="1"/>
</dbReference>
<proteinExistence type="inferred from homology"/>
<dbReference type="Pfam" id="PF01571">
    <property type="entry name" value="GCV_T"/>
    <property type="match status" value="1"/>
</dbReference>
<reference evidence="6 7" key="1">
    <citation type="submission" date="2018-04" db="EMBL/GenBank/DDBJ databases">
        <authorList>
            <person name="Zhang X."/>
            <person name="Yuan J."/>
            <person name="Li F."/>
            <person name="Xiang J."/>
        </authorList>
    </citation>
    <scope>NUCLEOTIDE SEQUENCE [LARGE SCALE GENOMIC DNA]</scope>
    <source>
        <tissue evidence="6">Muscle</tissue>
    </source>
</reference>
<keyword evidence="7" id="KW-1185">Reference proteome</keyword>
<evidence type="ECO:0000259" key="3">
    <source>
        <dbReference type="Pfam" id="PF01571"/>
    </source>
</evidence>
<name>A0A423TK75_PENVA</name>
<evidence type="ECO:0000259" key="4">
    <source>
        <dbReference type="Pfam" id="PF08669"/>
    </source>
</evidence>
<dbReference type="SUPFAM" id="SSF103025">
    <property type="entry name" value="Folate-binding domain"/>
    <property type="match status" value="1"/>
</dbReference>
<dbReference type="InterPro" id="IPR028896">
    <property type="entry name" value="GcvT/YgfZ/DmdA"/>
</dbReference>
<dbReference type="STRING" id="6689.A0A423TK75"/>
<evidence type="ECO:0000259" key="2">
    <source>
        <dbReference type="Pfam" id="PF01266"/>
    </source>
</evidence>
<dbReference type="Gene3D" id="2.40.30.110">
    <property type="entry name" value="Aminomethyltransferase beta-barrel domains"/>
    <property type="match status" value="1"/>
</dbReference>
<feature type="domain" description="Aminomethyltransferase C-terminal" evidence="4">
    <location>
        <begin position="788"/>
        <end position="873"/>
    </location>
</feature>
<dbReference type="InterPro" id="IPR036188">
    <property type="entry name" value="FAD/NAD-bd_sf"/>
</dbReference>
<feature type="domain" description="FAD dependent oxidoreductase" evidence="2">
    <location>
        <begin position="48"/>
        <end position="407"/>
    </location>
</feature>
<dbReference type="GO" id="GO:0005739">
    <property type="term" value="C:mitochondrion"/>
    <property type="evidence" value="ECO:0007669"/>
    <property type="project" value="TreeGrafter"/>
</dbReference>
<comment type="similarity">
    <text evidence="1">Belongs to the GcvT family.</text>
</comment>
<dbReference type="PANTHER" id="PTHR43757">
    <property type="entry name" value="AMINOMETHYLTRANSFERASE"/>
    <property type="match status" value="1"/>
</dbReference>
<evidence type="ECO:0000313" key="7">
    <source>
        <dbReference type="Proteomes" id="UP000283509"/>
    </source>
</evidence>
<dbReference type="InterPro" id="IPR006222">
    <property type="entry name" value="GCVT_N"/>
</dbReference>
<dbReference type="SUPFAM" id="SSF101790">
    <property type="entry name" value="Aminomethyltransferase beta-barrel domain"/>
    <property type="match status" value="1"/>
</dbReference>
<feature type="domain" description="GCVT N-terminal" evidence="3">
    <location>
        <begin position="470"/>
        <end position="765"/>
    </location>
</feature>
<dbReference type="Gene3D" id="3.30.1360.120">
    <property type="entry name" value="Probable tRNA modification gtpase trme, domain 1"/>
    <property type="match status" value="1"/>
</dbReference>
<dbReference type="InterPro" id="IPR013977">
    <property type="entry name" value="GcvT_C"/>
</dbReference>
<dbReference type="SUPFAM" id="SSF51905">
    <property type="entry name" value="FAD/NAD(P)-binding domain"/>
    <property type="match status" value="1"/>
</dbReference>
<dbReference type="SUPFAM" id="SSF54373">
    <property type="entry name" value="FAD-linked reductases, C-terminal domain"/>
    <property type="match status" value="1"/>
</dbReference>
<dbReference type="AlphaFoldDB" id="A0A423TK75"/>
<evidence type="ECO:0000313" key="6">
    <source>
        <dbReference type="EMBL" id="ROT76870.1"/>
    </source>
</evidence>
<dbReference type="Proteomes" id="UP000283509">
    <property type="component" value="Unassembled WGS sequence"/>
</dbReference>
<dbReference type="InterPro" id="IPR029043">
    <property type="entry name" value="GcvT/YgfZ_C"/>
</dbReference>
<reference evidence="6 7" key="2">
    <citation type="submission" date="2019-01" db="EMBL/GenBank/DDBJ databases">
        <title>The decoding of complex shrimp genome reveals the adaptation for benthos swimmer, frequently molting mechanism and breeding impact on genome.</title>
        <authorList>
            <person name="Sun Y."/>
            <person name="Gao Y."/>
            <person name="Yu Y."/>
        </authorList>
    </citation>
    <scope>NUCLEOTIDE SEQUENCE [LARGE SCALE GENOMIC DNA]</scope>
    <source>
        <tissue evidence="6">Muscle</tissue>
    </source>
</reference>
<dbReference type="InterPro" id="IPR006076">
    <property type="entry name" value="FAD-dep_OxRdtase"/>
</dbReference>
<dbReference type="OrthoDB" id="429143at2759"/>
<protein>
    <recommendedName>
        <fullName evidence="8">Pyruvate dehydrogenase phosphatase regulatory subunit, mitochondrial</fullName>
    </recommendedName>
</protein>
<sequence>MSQQCHTSADILKGSWYPPHQYHQHDQEKGMHISSTLPLDESPPKKAKVVICGGGMVGTSLLYHLAELGWGSDTVLVDQARIGAASSWRGSGFLGGVKLIKTEMNILRTSKKLVKELSEAGHDTGWKQCGSLHLARTRNRMTHFRKMKAIAEARGTECYMLTPEEVAKKCDILHTSDILGGMWVPKDGACDPYKLCYTLLKLAIEKGTHVVEKCQVTRIIVHNQRAVAVETTKGIIECDYVINTGGLWARNVGQLTEPHVKVPVHPAEHYFLYTYPIEEIDPQMPAIRDPDGNIYLREYNGGLMGGGFEKWAKPAFEHGILPDDVEERDQLEDWDHFHILLKEMLHRIPVMKNAVLGRLYNTAYGFSPDHRWIIGMSPELSNYFVATALRSGGSNAAGGIGSLLADWIVSGISPMDAYDLDILRFLPAHNNRRFLLDRVREVPGLHYGIAFPFGDCETGRCIRMSPIFPKLKAAGAVFGQVMGYERPSYFDPAKSLDSKDAGDSEHSEHSAPFHMAYSDTWTKPHWFDFAGQEYAACRERVAILDYSSFAKFDIWSKGNEVVQALQYLCSNDVDIPVGGIIHTGMQNSHGGYENDCSLARIAPNHYMMIAPSIQQTRCSTWLKRNLPGDGSVVMSDVTSMYTAICLMGPLARCVLSELTDIDLSTKAFPFFSFKELDVGLANSIRAMNLTHTGELGWVLYIPNEYGLHVYNNLVSIGKKYGMRHAGYYAMRSLRIEKFYAFWGQDLDSTTTPLECGRGFRVKLNKDIDFIGREALVQQKKEGVKRLYVQLQLEDHDIEVDPWAWGGEPIYRDDRFVGVTTTTGYGYTLQNLVCLGFVRNFNEKGEMDFVTPEYVMAGNYEVDIGGVRYSATVRLRSPTLPTKFPEPQLDRYLATRISS</sequence>
<accession>A0A423TK75</accession>
<dbReference type="Pfam" id="PF16350">
    <property type="entry name" value="FAO_M"/>
    <property type="match status" value="1"/>
</dbReference>
<dbReference type="FunFam" id="2.40.30.110:FF:000004">
    <property type="entry name" value="Pyruvate dehydrogenase phosphatase regulatory subunit, mitochondrial"/>
    <property type="match status" value="1"/>
</dbReference>
<dbReference type="Gene3D" id="3.30.70.1400">
    <property type="entry name" value="Aminomethyltransferase beta-barrel domains"/>
    <property type="match status" value="1"/>
</dbReference>
<dbReference type="Gene3D" id="3.30.9.10">
    <property type="entry name" value="D-Amino Acid Oxidase, subunit A, domain 2"/>
    <property type="match status" value="1"/>
</dbReference>
<evidence type="ECO:0000259" key="5">
    <source>
        <dbReference type="Pfam" id="PF16350"/>
    </source>
</evidence>
<comment type="caution">
    <text evidence="6">The sequence shown here is derived from an EMBL/GenBank/DDBJ whole genome shotgun (WGS) entry which is preliminary data.</text>
</comment>
<feature type="domain" description="FAD dependent oxidoreductase central" evidence="5">
    <location>
        <begin position="411"/>
        <end position="465"/>
    </location>
</feature>
<dbReference type="PANTHER" id="PTHR43757:SF15">
    <property type="entry name" value="PYRUVATE DEHYDROGENASE PHOSPHATASE REGULATORY SUBUNIT, MITOCHONDRIAL-LIKE"/>
    <property type="match status" value="1"/>
</dbReference>